<gene>
    <name evidence="8" type="primary">mntH_1</name>
    <name evidence="8" type="ORF">LzC2_16810</name>
</gene>
<comment type="subcellular location">
    <subcellularLocation>
        <location evidence="1">Membrane</location>
        <topology evidence="1">Multi-pass membrane protein</topology>
    </subcellularLocation>
</comment>
<evidence type="ECO:0000256" key="7">
    <source>
        <dbReference type="SAM" id="Phobius"/>
    </source>
</evidence>
<organism evidence="8 9">
    <name type="scientific">Alienimonas chondri</name>
    <dbReference type="NCBI Taxonomy" id="2681879"/>
    <lineage>
        <taxon>Bacteria</taxon>
        <taxon>Pseudomonadati</taxon>
        <taxon>Planctomycetota</taxon>
        <taxon>Planctomycetia</taxon>
        <taxon>Planctomycetales</taxon>
        <taxon>Planctomycetaceae</taxon>
        <taxon>Alienimonas</taxon>
    </lineage>
</organism>
<keyword evidence="6 7" id="KW-0472">Membrane</keyword>
<evidence type="ECO:0000313" key="9">
    <source>
        <dbReference type="Proteomes" id="UP000609651"/>
    </source>
</evidence>
<dbReference type="PANTHER" id="PTHR11706">
    <property type="entry name" value="SOLUTE CARRIER PROTEIN FAMILY 11 MEMBER"/>
    <property type="match status" value="1"/>
</dbReference>
<feature type="transmembrane region" description="Helical" evidence="7">
    <location>
        <begin position="199"/>
        <end position="221"/>
    </location>
</feature>
<evidence type="ECO:0000256" key="5">
    <source>
        <dbReference type="ARBA" id="ARBA00022989"/>
    </source>
</evidence>
<proteinExistence type="predicted"/>
<feature type="transmembrane region" description="Helical" evidence="7">
    <location>
        <begin position="74"/>
        <end position="93"/>
    </location>
</feature>
<evidence type="ECO:0000256" key="6">
    <source>
        <dbReference type="ARBA" id="ARBA00023136"/>
    </source>
</evidence>
<keyword evidence="5 7" id="KW-1133">Transmembrane helix</keyword>
<evidence type="ECO:0000256" key="2">
    <source>
        <dbReference type="ARBA" id="ARBA00022448"/>
    </source>
</evidence>
<feature type="transmembrane region" description="Helical" evidence="7">
    <location>
        <begin position="395"/>
        <end position="415"/>
    </location>
</feature>
<keyword evidence="4" id="KW-0769">Symport</keyword>
<sequence length="424" mass="42141">MRDLGPALIVASVVLGPGTILSASRVGAVHGTSALWVPLLAAVVLGGTAALAARIGVALAKSPCDELADRLGRPFAALVGITLFLVVVGFQSSNNFAVVAALEPLLLLGGEGALPTWGAALILLGVNGAVIAAVLGLRGLYAKLEGLMKGLVAFMAAAFLFNLFAVRPSVRDAVAGLVPQAPDGADGGFLPTRDALGEVVVPLAALQGLVATTFSVAGAFYQAYLVKEKGWGPRDGRRAGVEAAVGAGALGLMTAMVLLTAAATLHNVEGGGFSTTADLARQLSPFFGDWAVGIFAAGILAGALGSFLGNALIGGTLLADGLGKGRSIDSSWVRGLTVAALLAGAGIAAAVLAGGAEKVTAIIIAQALTVLGGPLLAGALLFLGTKVTPRPPIWTFALAGVGLAIVLALAVRTAWKLGLDLFAG</sequence>
<keyword evidence="3 7" id="KW-0812">Transmembrane</keyword>
<name>A0ABX1VD34_9PLAN</name>
<dbReference type="EMBL" id="WTPX01000043">
    <property type="protein sequence ID" value="NNJ25609.1"/>
    <property type="molecule type" value="Genomic_DNA"/>
</dbReference>
<feature type="transmembrane region" description="Helical" evidence="7">
    <location>
        <begin position="147"/>
        <end position="166"/>
    </location>
</feature>
<accession>A0ABX1VD34</accession>
<evidence type="ECO:0000256" key="1">
    <source>
        <dbReference type="ARBA" id="ARBA00004141"/>
    </source>
</evidence>
<reference evidence="8 9" key="1">
    <citation type="journal article" date="2020" name="Syst. Appl. Microbiol.">
        <title>Alienimonas chondri sp. nov., a novel planctomycete isolated from the biofilm of the red alga Chondrus crispus.</title>
        <authorList>
            <person name="Vitorino I."/>
            <person name="Albuquerque L."/>
            <person name="Wiegand S."/>
            <person name="Kallscheuer N."/>
            <person name="da Costa M.S."/>
            <person name="Lobo-da-Cunha A."/>
            <person name="Jogler C."/>
            <person name="Lage O.M."/>
        </authorList>
    </citation>
    <scope>NUCLEOTIDE SEQUENCE [LARGE SCALE GENOMIC DNA]</scope>
    <source>
        <strain evidence="8 9">LzC2</strain>
    </source>
</reference>
<dbReference type="InterPro" id="IPR001046">
    <property type="entry name" value="NRAMP_fam"/>
</dbReference>
<keyword evidence="2" id="KW-0813">Transport</keyword>
<evidence type="ECO:0000313" key="8">
    <source>
        <dbReference type="EMBL" id="NNJ25609.1"/>
    </source>
</evidence>
<feature type="transmembrane region" description="Helical" evidence="7">
    <location>
        <begin position="290"/>
        <end position="319"/>
    </location>
</feature>
<evidence type="ECO:0000256" key="4">
    <source>
        <dbReference type="ARBA" id="ARBA00022847"/>
    </source>
</evidence>
<dbReference type="Pfam" id="PF01566">
    <property type="entry name" value="Nramp"/>
    <property type="match status" value="1"/>
</dbReference>
<feature type="transmembrane region" description="Helical" evidence="7">
    <location>
        <begin position="241"/>
        <end position="265"/>
    </location>
</feature>
<keyword evidence="9" id="KW-1185">Reference proteome</keyword>
<dbReference type="Proteomes" id="UP000609651">
    <property type="component" value="Unassembled WGS sequence"/>
</dbReference>
<dbReference type="RefSeq" id="WP_171185800.1">
    <property type="nucleotide sequence ID" value="NZ_WTPX01000043.1"/>
</dbReference>
<protein>
    <submittedName>
        <fullName evidence="8">Divalent metal cation transporter MntH</fullName>
    </submittedName>
</protein>
<comment type="caution">
    <text evidence="8">The sequence shown here is derived from an EMBL/GenBank/DDBJ whole genome shotgun (WGS) entry which is preliminary data.</text>
</comment>
<feature type="transmembrane region" description="Helical" evidence="7">
    <location>
        <begin position="33"/>
        <end position="53"/>
    </location>
</feature>
<feature type="transmembrane region" description="Helical" evidence="7">
    <location>
        <begin position="359"/>
        <end position="383"/>
    </location>
</feature>
<evidence type="ECO:0000256" key="3">
    <source>
        <dbReference type="ARBA" id="ARBA00022692"/>
    </source>
</evidence>
<feature type="transmembrane region" description="Helical" evidence="7">
    <location>
        <begin position="113"/>
        <end position="135"/>
    </location>
</feature>
<dbReference type="PANTHER" id="PTHR11706:SF33">
    <property type="entry name" value="NATURAL RESISTANCE-ASSOCIATED MACROPHAGE PROTEIN 2"/>
    <property type="match status" value="1"/>
</dbReference>
<feature type="transmembrane region" description="Helical" evidence="7">
    <location>
        <begin position="331"/>
        <end position="353"/>
    </location>
</feature>